<name>A0A2A4YWY9_9PROT</name>
<dbReference type="GO" id="GO:0005886">
    <property type="term" value="C:plasma membrane"/>
    <property type="evidence" value="ECO:0007669"/>
    <property type="project" value="UniProtKB-SubCell"/>
</dbReference>
<accession>A0A2A4YWY9</accession>
<dbReference type="PROSITE" id="PS50928">
    <property type="entry name" value="ABC_TM1"/>
    <property type="match status" value="1"/>
</dbReference>
<dbReference type="Pfam" id="PF00528">
    <property type="entry name" value="BPD_transp_1"/>
    <property type="match status" value="1"/>
</dbReference>
<dbReference type="GO" id="GO:0055085">
    <property type="term" value="P:transmembrane transport"/>
    <property type="evidence" value="ECO:0007669"/>
    <property type="project" value="InterPro"/>
</dbReference>
<evidence type="ECO:0000313" key="9">
    <source>
        <dbReference type="EMBL" id="PCI98805.1"/>
    </source>
</evidence>
<keyword evidence="5 7" id="KW-1133">Transmembrane helix</keyword>
<keyword evidence="6 7" id="KW-0472">Membrane</keyword>
<evidence type="ECO:0000259" key="8">
    <source>
        <dbReference type="PROSITE" id="PS50928"/>
    </source>
</evidence>
<organism evidence="9">
    <name type="scientific">OCS116 cluster bacterium</name>
    <dbReference type="NCBI Taxonomy" id="2030921"/>
    <lineage>
        <taxon>Bacteria</taxon>
        <taxon>Pseudomonadati</taxon>
        <taxon>Pseudomonadota</taxon>
        <taxon>Alphaproteobacteria</taxon>
        <taxon>OCS116 cluster</taxon>
    </lineage>
</organism>
<comment type="caution">
    <text evidence="9">The sequence shown here is derived from an EMBL/GenBank/DDBJ whole genome shotgun (WGS) entry which is preliminary data.</text>
</comment>
<feature type="transmembrane region" description="Helical" evidence="7">
    <location>
        <begin position="280"/>
        <end position="300"/>
    </location>
</feature>
<keyword evidence="4 7" id="KW-0812">Transmembrane</keyword>
<proteinExistence type="inferred from homology"/>
<reference key="1">
    <citation type="submission" date="2017-08" db="EMBL/GenBank/DDBJ databases">
        <title>A dynamic microbial community with high functional redundancy inhabits the cold, oxic subseafloor aquifer.</title>
        <authorList>
            <person name="Tully B.J."/>
            <person name="Wheat C.G."/>
            <person name="Glazer B.T."/>
            <person name="Huber J.A."/>
        </authorList>
    </citation>
    <scope>NUCLEOTIDE SEQUENCE [LARGE SCALE GENOMIC DNA]</scope>
</reference>
<dbReference type="InterPro" id="IPR035906">
    <property type="entry name" value="MetI-like_sf"/>
</dbReference>
<dbReference type="InterPro" id="IPR000515">
    <property type="entry name" value="MetI-like"/>
</dbReference>
<dbReference type="SUPFAM" id="SSF161098">
    <property type="entry name" value="MetI-like"/>
    <property type="match status" value="1"/>
</dbReference>
<sequence>MVLTALVIFVGCTVWSFIYSFTGSKLLPKKLFQWEEFAAIPIPTWIDKDGELNFSIVTGIVSKSWVGLKQYDRLWSNTRWITSLENLALYAGFALVFSLVVGFILAAFMDQKIRFENTFRTIFLYPYAMSAIVTGLVWQWILNPTFGIEKIVKGWGFTDFEFAPLQNPDLVMFGILFAGIWQGTGFIMALMLAGLRGIDEDIWKASRIDGIPMWKTYIRVVIPMMRPVFVTTLVLITAGILKVYDLVVAQTGGGPGLASQVPAMYVYTYLFGAQNLGQGLAASTMMLLSVLVILIPWTIIEFGGKEQR</sequence>
<dbReference type="InterPro" id="IPR051393">
    <property type="entry name" value="ABC_transporter_permease"/>
</dbReference>
<evidence type="ECO:0000256" key="2">
    <source>
        <dbReference type="ARBA" id="ARBA00022448"/>
    </source>
</evidence>
<dbReference type="EMBL" id="NVUS01000019">
    <property type="protein sequence ID" value="PCI98805.1"/>
    <property type="molecule type" value="Genomic_DNA"/>
</dbReference>
<feature type="transmembrane region" description="Helical" evidence="7">
    <location>
        <begin position="121"/>
        <end position="141"/>
    </location>
</feature>
<evidence type="ECO:0000256" key="1">
    <source>
        <dbReference type="ARBA" id="ARBA00004651"/>
    </source>
</evidence>
<evidence type="ECO:0000256" key="7">
    <source>
        <dbReference type="RuleBase" id="RU363032"/>
    </source>
</evidence>
<evidence type="ECO:0000256" key="3">
    <source>
        <dbReference type="ARBA" id="ARBA00022475"/>
    </source>
</evidence>
<dbReference type="PANTHER" id="PTHR30193:SF42">
    <property type="entry name" value="ABC TRANSPORTER PERMEASE PROTEIN"/>
    <property type="match status" value="1"/>
</dbReference>
<feature type="transmembrane region" description="Helical" evidence="7">
    <location>
        <begin position="216"/>
        <end position="241"/>
    </location>
</feature>
<evidence type="ECO:0000256" key="6">
    <source>
        <dbReference type="ARBA" id="ARBA00023136"/>
    </source>
</evidence>
<dbReference type="CDD" id="cd06261">
    <property type="entry name" value="TM_PBP2"/>
    <property type="match status" value="1"/>
</dbReference>
<protein>
    <submittedName>
        <fullName evidence="9">Sugar ABC transporter permease</fullName>
    </submittedName>
</protein>
<keyword evidence="3" id="KW-1003">Cell membrane</keyword>
<gene>
    <name evidence="9" type="ORF">COB13_12880</name>
</gene>
<evidence type="ECO:0000256" key="4">
    <source>
        <dbReference type="ARBA" id="ARBA00022692"/>
    </source>
</evidence>
<feature type="domain" description="ABC transmembrane type-1" evidence="8">
    <location>
        <begin position="84"/>
        <end position="299"/>
    </location>
</feature>
<comment type="subcellular location">
    <subcellularLocation>
        <location evidence="1 7">Cell membrane</location>
        <topology evidence="1 7">Multi-pass membrane protein</topology>
    </subcellularLocation>
</comment>
<keyword evidence="2 7" id="KW-0813">Transport</keyword>
<comment type="similarity">
    <text evidence="7">Belongs to the binding-protein-dependent transport system permease family.</text>
</comment>
<dbReference type="AlphaFoldDB" id="A0A2A4YWY9"/>
<dbReference type="PANTHER" id="PTHR30193">
    <property type="entry name" value="ABC TRANSPORTER PERMEASE PROTEIN"/>
    <property type="match status" value="1"/>
</dbReference>
<dbReference type="Gene3D" id="1.10.3720.10">
    <property type="entry name" value="MetI-like"/>
    <property type="match status" value="1"/>
</dbReference>
<feature type="transmembrane region" description="Helical" evidence="7">
    <location>
        <begin position="170"/>
        <end position="195"/>
    </location>
</feature>
<evidence type="ECO:0000256" key="5">
    <source>
        <dbReference type="ARBA" id="ARBA00022989"/>
    </source>
</evidence>
<reference evidence="9" key="2">
    <citation type="journal article" date="2018" name="ISME J.">
        <title>A dynamic microbial community with high functional redundancy inhabits the cold, oxic subseafloor aquifer.</title>
        <authorList>
            <person name="Tully B.J."/>
            <person name="Wheat C.G."/>
            <person name="Glazer B.T."/>
            <person name="Huber J.A."/>
        </authorList>
    </citation>
    <scope>NUCLEOTIDE SEQUENCE</scope>
    <source>
        <strain evidence="9">NORP83</strain>
    </source>
</reference>
<feature type="transmembrane region" description="Helical" evidence="7">
    <location>
        <begin position="87"/>
        <end position="109"/>
    </location>
</feature>